<keyword evidence="5" id="KW-1185">Reference proteome</keyword>
<evidence type="ECO:0000313" key="4">
    <source>
        <dbReference type="EMBL" id="SNT50460.1"/>
    </source>
</evidence>
<dbReference type="PANTHER" id="PTHR43172:SF2">
    <property type="entry name" value="ADENYLOSUCCINATE LYASE C-TERMINAL DOMAIN-CONTAINING PROTEIN"/>
    <property type="match status" value="1"/>
</dbReference>
<dbReference type="RefSeq" id="WP_089250978.1">
    <property type="nucleotide sequence ID" value="NZ_FZPH01000007.1"/>
</dbReference>
<organism evidence="4 5">
    <name type="scientific">Asanoa hainanensis</name>
    <dbReference type="NCBI Taxonomy" id="560556"/>
    <lineage>
        <taxon>Bacteria</taxon>
        <taxon>Bacillati</taxon>
        <taxon>Actinomycetota</taxon>
        <taxon>Actinomycetes</taxon>
        <taxon>Micromonosporales</taxon>
        <taxon>Micromonosporaceae</taxon>
        <taxon>Asanoa</taxon>
    </lineage>
</organism>
<dbReference type="PRINTS" id="PR00145">
    <property type="entry name" value="ARGSUCLYASE"/>
</dbReference>
<dbReference type="OrthoDB" id="9768878at2"/>
<keyword evidence="4" id="KW-0413">Isomerase</keyword>
<dbReference type="CDD" id="cd01597">
    <property type="entry name" value="pCLME"/>
    <property type="match status" value="1"/>
</dbReference>
<keyword evidence="1" id="KW-0456">Lyase</keyword>
<dbReference type="InterPro" id="IPR019468">
    <property type="entry name" value="AdenyloSucc_lyase_C"/>
</dbReference>
<dbReference type="InterPro" id="IPR000362">
    <property type="entry name" value="Fumarate_lyase_fam"/>
</dbReference>
<evidence type="ECO:0000256" key="2">
    <source>
        <dbReference type="ARBA" id="ARBA00034772"/>
    </source>
</evidence>
<feature type="domain" description="Adenylosuccinate lyase C-terminal" evidence="3">
    <location>
        <begin position="360"/>
        <end position="437"/>
    </location>
</feature>
<dbReference type="GO" id="GO:0016829">
    <property type="term" value="F:lyase activity"/>
    <property type="evidence" value="ECO:0007669"/>
    <property type="project" value="UniProtKB-KW"/>
</dbReference>
<accession>A0A239N6W0</accession>
<evidence type="ECO:0000313" key="5">
    <source>
        <dbReference type="Proteomes" id="UP000198362"/>
    </source>
</evidence>
<dbReference type="AlphaFoldDB" id="A0A239N6W0"/>
<dbReference type="PRINTS" id="PR00149">
    <property type="entry name" value="FUMRATELYASE"/>
</dbReference>
<dbReference type="Gene3D" id="1.20.200.10">
    <property type="entry name" value="Fumarase/aspartase (Central domain)"/>
    <property type="match status" value="1"/>
</dbReference>
<dbReference type="Gene3D" id="1.10.40.30">
    <property type="entry name" value="Fumarase/aspartase (C-terminal domain)"/>
    <property type="match status" value="1"/>
</dbReference>
<sequence>MAFDLLGKLGEDGVMGAVFSEERAVADWLAVEAAFARALADAGVIDQARGERIAAACRLDVIDRERLWKETRNVGYPILPLVKQIVGALSDDDAAWVHYGATTQDIMDCALALQLRDAADRLVVLAGQFGDAIATLVERHADSVMPGRTHAQQAVPTTFGLKLAVYLDQLGRDRARLESAKTRAAVVSSYGAGGTSAALGDNGPKVRTALAAHLGLADANLPWHVARDRVAELTNAAALVAGTCVRFAREVVDLSRTEVGEVSEATGKYRGASSTMPQKSNPISAEAIIGFGVVAQNSANAMLRALEAGHERAAGEWQIEWRAVPDCLIAAASALDVAREAAEHLLVFPDRMRANLARDGGRIMAEAYMITLADHLGRDVAHESVYEAVLLSRADDLPLSEALRRSVSPELWDRIATVLPEPDTYLGNATELCAAALSTWRTRA</sequence>
<dbReference type="Pfam" id="PF00206">
    <property type="entry name" value="Lyase_1"/>
    <property type="match status" value="1"/>
</dbReference>
<dbReference type="PANTHER" id="PTHR43172">
    <property type="entry name" value="ADENYLOSUCCINATE LYASE"/>
    <property type="match status" value="1"/>
</dbReference>
<evidence type="ECO:0000259" key="3">
    <source>
        <dbReference type="SMART" id="SM00998"/>
    </source>
</evidence>
<dbReference type="EMBL" id="FZPH01000007">
    <property type="protein sequence ID" value="SNT50460.1"/>
    <property type="molecule type" value="Genomic_DNA"/>
</dbReference>
<protein>
    <submittedName>
        <fullName evidence="4">3-carboxy-cis,cis-muconate cycloisomerase</fullName>
    </submittedName>
</protein>
<dbReference type="Proteomes" id="UP000198362">
    <property type="component" value="Unassembled WGS sequence"/>
</dbReference>
<dbReference type="SUPFAM" id="SSF48557">
    <property type="entry name" value="L-aspartase-like"/>
    <property type="match status" value="1"/>
</dbReference>
<gene>
    <name evidence="4" type="ORF">SAMN05421812_107318</name>
</gene>
<dbReference type="InterPro" id="IPR022761">
    <property type="entry name" value="Fumarate_lyase_N"/>
</dbReference>
<evidence type="ECO:0000256" key="1">
    <source>
        <dbReference type="ARBA" id="ARBA00023239"/>
    </source>
</evidence>
<name>A0A239N6W0_9ACTN</name>
<dbReference type="InterPro" id="IPR008948">
    <property type="entry name" value="L-Aspartase-like"/>
</dbReference>
<dbReference type="GO" id="GO:0016853">
    <property type="term" value="F:isomerase activity"/>
    <property type="evidence" value="ECO:0007669"/>
    <property type="project" value="UniProtKB-KW"/>
</dbReference>
<dbReference type="SMART" id="SM00998">
    <property type="entry name" value="ADSL_C"/>
    <property type="match status" value="1"/>
</dbReference>
<comment type="similarity">
    <text evidence="2">Belongs to the class-II fumarase/aspartase family.</text>
</comment>
<proteinExistence type="inferred from homology"/>
<reference evidence="4 5" key="1">
    <citation type="submission" date="2017-06" db="EMBL/GenBank/DDBJ databases">
        <authorList>
            <person name="Kim H.J."/>
            <person name="Triplett B.A."/>
        </authorList>
    </citation>
    <scope>NUCLEOTIDE SEQUENCE [LARGE SCALE GENOMIC DNA]</scope>
    <source>
        <strain evidence="4 5">CGMCC 4.5593</strain>
    </source>
</reference>